<comment type="similarity">
    <text evidence="1">Belongs to the ABC transporter superfamily.</text>
</comment>
<evidence type="ECO:0000313" key="7">
    <source>
        <dbReference type="Proteomes" id="UP001366060"/>
    </source>
</evidence>
<dbReference type="Pfam" id="PF00005">
    <property type="entry name" value="ABC_tran"/>
    <property type="match status" value="1"/>
</dbReference>
<dbReference type="InterPro" id="IPR003439">
    <property type="entry name" value="ABC_transporter-like_ATP-bd"/>
</dbReference>
<dbReference type="SUPFAM" id="SSF52540">
    <property type="entry name" value="P-loop containing nucleoside triphosphate hydrolases"/>
    <property type="match status" value="1"/>
</dbReference>
<organism evidence="6 7">
    <name type="scientific">Psychromonas arctica</name>
    <dbReference type="NCBI Taxonomy" id="168275"/>
    <lineage>
        <taxon>Bacteria</taxon>
        <taxon>Pseudomonadati</taxon>
        <taxon>Pseudomonadota</taxon>
        <taxon>Gammaproteobacteria</taxon>
        <taxon>Alteromonadales</taxon>
        <taxon>Psychromonadaceae</taxon>
        <taxon>Psychromonas</taxon>
    </lineage>
</organism>
<dbReference type="PANTHER" id="PTHR42734">
    <property type="entry name" value="METAL TRANSPORT SYSTEM ATP-BINDING PROTEIN TM_0124-RELATED"/>
    <property type="match status" value="1"/>
</dbReference>
<dbReference type="PROSITE" id="PS50893">
    <property type="entry name" value="ABC_TRANSPORTER_2"/>
    <property type="match status" value="1"/>
</dbReference>
<dbReference type="Proteomes" id="UP001366060">
    <property type="component" value="Unassembled WGS sequence"/>
</dbReference>
<reference evidence="6 7" key="1">
    <citation type="submission" date="2024-02" db="EMBL/GenBank/DDBJ databases">
        <title>Bacteria isolated from the canopy kelp, Nereocystis luetkeana.</title>
        <authorList>
            <person name="Pfister C.A."/>
            <person name="Younker I.T."/>
            <person name="Light S.H."/>
        </authorList>
    </citation>
    <scope>NUCLEOTIDE SEQUENCE [LARGE SCALE GENOMIC DNA]</scope>
    <source>
        <strain evidence="6 7">TI.2.07</strain>
    </source>
</reference>
<gene>
    <name evidence="6" type="ORF">V6255_10050</name>
</gene>
<dbReference type="PANTHER" id="PTHR42734:SF5">
    <property type="entry name" value="IRON TRANSPORT SYSTEM ATP-BINDING PROTEIN HI_0361-RELATED"/>
    <property type="match status" value="1"/>
</dbReference>
<sequence length="276" mass="30618">MINILNLCVNYKDSPALNNISVEIKKGQLIAIVGANGAGKSTLLKAIMGQLEPSSGFIELGVLTSKDIAYLPQSHKIDRKFPITVKDFISAGSWKRIGFWKKFSSSENELLQQALNKVSLEGFEERQISTLSGGQFQRMLFARMLMQDADILLLDEPFTAIDTQTTMDLMNVINDCQQQGKTIITVIHDLLLVSRFFPNVILLAKELIAYGSVKTVMTSDNLSKAGYQHLAYISHTMDISTPLTADSHNEVSSSLPKKNSTHIHCTNPAHYEEKIS</sequence>
<dbReference type="CDD" id="cd03235">
    <property type="entry name" value="ABC_Metallic_Cations"/>
    <property type="match status" value="1"/>
</dbReference>
<dbReference type="PROSITE" id="PS00211">
    <property type="entry name" value="ABC_TRANSPORTER_1"/>
    <property type="match status" value="1"/>
</dbReference>
<dbReference type="InterPro" id="IPR050153">
    <property type="entry name" value="Metal_Ion_Import_ABC"/>
</dbReference>
<dbReference type="EMBL" id="JBAKBA010000020">
    <property type="protein sequence ID" value="MEL0659477.1"/>
    <property type="molecule type" value="Genomic_DNA"/>
</dbReference>
<evidence type="ECO:0000256" key="4">
    <source>
        <dbReference type="ARBA" id="ARBA00022840"/>
    </source>
</evidence>
<evidence type="ECO:0000259" key="5">
    <source>
        <dbReference type="PROSITE" id="PS50893"/>
    </source>
</evidence>
<dbReference type="InterPro" id="IPR003593">
    <property type="entry name" value="AAA+_ATPase"/>
</dbReference>
<evidence type="ECO:0000256" key="1">
    <source>
        <dbReference type="ARBA" id="ARBA00005417"/>
    </source>
</evidence>
<dbReference type="InterPro" id="IPR017871">
    <property type="entry name" value="ABC_transporter-like_CS"/>
</dbReference>
<keyword evidence="4 6" id="KW-0067">ATP-binding</keyword>
<keyword evidence="3" id="KW-0547">Nucleotide-binding</keyword>
<evidence type="ECO:0000313" key="6">
    <source>
        <dbReference type="EMBL" id="MEL0659477.1"/>
    </source>
</evidence>
<dbReference type="InterPro" id="IPR027417">
    <property type="entry name" value="P-loop_NTPase"/>
</dbReference>
<evidence type="ECO:0000256" key="2">
    <source>
        <dbReference type="ARBA" id="ARBA00022448"/>
    </source>
</evidence>
<dbReference type="RefSeq" id="WP_341628028.1">
    <property type="nucleotide sequence ID" value="NZ_JBAKBA010000020.1"/>
</dbReference>
<keyword evidence="7" id="KW-1185">Reference proteome</keyword>
<comment type="caution">
    <text evidence="6">The sequence shown here is derived from an EMBL/GenBank/DDBJ whole genome shotgun (WGS) entry which is preliminary data.</text>
</comment>
<accession>A0ABU9HC64</accession>
<dbReference type="GO" id="GO:0005524">
    <property type="term" value="F:ATP binding"/>
    <property type="evidence" value="ECO:0007669"/>
    <property type="project" value="UniProtKB-KW"/>
</dbReference>
<dbReference type="SMART" id="SM00382">
    <property type="entry name" value="AAA"/>
    <property type="match status" value="1"/>
</dbReference>
<name>A0ABU9HC64_9GAMM</name>
<proteinExistence type="inferred from homology"/>
<evidence type="ECO:0000256" key="3">
    <source>
        <dbReference type="ARBA" id="ARBA00022741"/>
    </source>
</evidence>
<feature type="domain" description="ABC transporter" evidence="5">
    <location>
        <begin position="2"/>
        <end position="230"/>
    </location>
</feature>
<keyword evidence="2" id="KW-0813">Transport</keyword>
<dbReference type="Gene3D" id="3.40.50.300">
    <property type="entry name" value="P-loop containing nucleotide triphosphate hydrolases"/>
    <property type="match status" value="1"/>
</dbReference>
<protein>
    <submittedName>
        <fullName evidence="6">Metal ABC transporter ATP-binding protein</fullName>
    </submittedName>
</protein>